<dbReference type="GO" id="GO:0005615">
    <property type="term" value="C:extracellular space"/>
    <property type="evidence" value="ECO:0007669"/>
    <property type="project" value="TreeGrafter"/>
</dbReference>
<dbReference type="EMBL" id="OU892280">
    <property type="protein sequence ID" value="CAH1130176.1"/>
    <property type="molecule type" value="Genomic_DNA"/>
</dbReference>
<dbReference type="PANTHER" id="PTHR11008">
    <property type="entry name" value="PROTEIN TAKEOUT-LIKE PROTEIN"/>
    <property type="match status" value="1"/>
</dbReference>
<dbReference type="Pfam" id="PF06585">
    <property type="entry name" value="JHBP"/>
    <property type="match status" value="1"/>
</dbReference>
<evidence type="ECO:0000313" key="2">
    <source>
        <dbReference type="Proteomes" id="UP001152799"/>
    </source>
</evidence>
<proteinExistence type="predicted"/>
<evidence type="ECO:0000313" key="1">
    <source>
        <dbReference type="EMBL" id="CAH1130176.1"/>
    </source>
</evidence>
<organism evidence="1 2">
    <name type="scientific">Ceutorhynchus assimilis</name>
    <name type="common">cabbage seed weevil</name>
    <dbReference type="NCBI Taxonomy" id="467358"/>
    <lineage>
        <taxon>Eukaryota</taxon>
        <taxon>Metazoa</taxon>
        <taxon>Ecdysozoa</taxon>
        <taxon>Arthropoda</taxon>
        <taxon>Hexapoda</taxon>
        <taxon>Insecta</taxon>
        <taxon>Pterygota</taxon>
        <taxon>Neoptera</taxon>
        <taxon>Endopterygota</taxon>
        <taxon>Coleoptera</taxon>
        <taxon>Polyphaga</taxon>
        <taxon>Cucujiformia</taxon>
        <taxon>Curculionidae</taxon>
        <taxon>Ceutorhynchinae</taxon>
        <taxon>Ceutorhynchus</taxon>
    </lineage>
</organism>
<gene>
    <name evidence="1" type="ORF">CEUTPL_LOCUS8816</name>
</gene>
<dbReference type="SMART" id="SM00700">
    <property type="entry name" value="JHBP"/>
    <property type="match status" value="1"/>
</dbReference>
<dbReference type="AlphaFoldDB" id="A0A9P0DIC1"/>
<reference evidence="1" key="1">
    <citation type="submission" date="2022-01" db="EMBL/GenBank/DDBJ databases">
        <authorList>
            <person name="King R."/>
        </authorList>
    </citation>
    <scope>NUCLEOTIDE SEQUENCE</scope>
</reference>
<sequence>MLRHHEILEIYKLFCFLPTFLNHIGLKLYGQPFQFFLSLEICGNYRDNSFYFLELETYIQTSKSSSIKQNFRSLQNIISNSACAMMKSNWITSIFILVASWGVCVIGKKIPEFIHPCHRSDQHLFQCVNKSIEYLRPRLIIGIPELGIQALEPFKINKIVIFDGKDPSGSRGYLTDVEAKGAGMFQVTKIRVDNNKNIYRIGVEIPSLELEGMHNFDLNVFGLAIKSAGKYYSKSTHIHGQAILQGSLGQNNRLTFKSMALKLKTDNLDMKLESKFPENPILDQAITEIVHNNNAELRKLLAPITEKVMVDILLPICNNIVKDFNYDELFPI</sequence>
<dbReference type="PANTHER" id="PTHR11008:SF39">
    <property type="entry name" value="CIRCADIAN CLOCK-CONTROLLED PROTEIN-LIKE PROTEIN"/>
    <property type="match status" value="1"/>
</dbReference>
<dbReference type="InterPro" id="IPR038606">
    <property type="entry name" value="To_sf"/>
</dbReference>
<dbReference type="InterPro" id="IPR010562">
    <property type="entry name" value="Haemolymph_juvenile_hormone-bd"/>
</dbReference>
<dbReference type="Gene3D" id="3.15.10.30">
    <property type="entry name" value="Haemolymph juvenile hormone binding protein"/>
    <property type="match status" value="1"/>
</dbReference>
<name>A0A9P0DIC1_9CUCU</name>
<protein>
    <submittedName>
        <fullName evidence="1">Uncharacterized protein</fullName>
    </submittedName>
</protein>
<keyword evidence="2" id="KW-1185">Reference proteome</keyword>
<dbReference type="OrthoDB" id="8185902at2759"/>
<accession>A0A9P0DIC1</accession>
<dbReference type="Proteomes" id="UP001152799">
    <property type="component" value="Chromosome 4"/>
</dbReference>